<accession>A0AC61M027</accession>
<dbReference type="EMBL" id="MN986925">
    <property type="protein sequence ID" value="QIZ64158.1"/>
    <property type="molecule type" value="Genomic_DNA"/>
</dbReference>
<keyword evidence="2" id="KW-1185">Reference proteome</keyword>
<reference evidence="1" key="1">
    <citation type="submission" date="2020-01" db="EMBL/GenBank/DDBJ databases">
        <title>Genomic and phylogenetic analysis of two Guinea pig adenovirus strains recovered from archival lung tissue.</title>
        <authorList>
            <person name="Hofmann-Sieber H."/>
            <person name="Gonzalez G."/>
            <person name="Spohn M."/>
            <person name="Dobner T."/>
            <person name="Kajon A.E."/>
        </authorList>
    </citation>
    <scope>NUCLEOTIDE SEQUENCE</scope>
    <source>
        <strain evidence="1">AUS96</strain>
    </source>
</reference>
<evidence type="ECO:0000313" key="1">
    <source>
        <dbReference type="EMBL" id="QIZ64158.1"/>
    </source>
</evidence>
<evidence type="ECO:0000313" key="2">
    <source>
        <dbReference type="Proteomes" id="UP000502787"/>
    </source>
</evidence>
<protein>
    <submittedName>
        <fullName evidence="1">PVII</fullName>
    </submittedName>
</protein>
<organism evidence="1 2">
    <name type="scientific">Guinea pig adenovirus 1</name>
    <dbReference type="NCBI Taxonomy" id="2847100"/>
    <lineage>
        <taxon>Viruses</taxon>
        <taxon>Varidnaviria</taxon>
        <taxon>Bamfordvirae</taxon>
        <taxon>Preplasmiviricota</taxon>
        <taxon>Polisuviricotina</taxon>
        <taxon>Pharingeaviricetes</taxon>
        <taxon>Rowavirales</taxon>
        <taxon>Adenoviridae</taxon>
        <taxon>Mastadenovirus</taxon>
        <taxon>Mastadenovirus caviae</taxon>
        <taxon>Guinea pig mastadenovirus A</taxon>
    </lineage>
</organism>
<sequence>MAILISPDNNTGWGLGMSRMYGGARFRSEGHPVRVRQHFRAPWGSLRASIERVVRRSSAPAVVTADVPAVAVTDAELGPPPARRRRLSVSSAPAAVALRTPAVIVRPRRRRRFTEPLREPYVLRRRAPRAAVVLNVAHGRARTRHRRQRRRQVRARLVNASRVRRRRAPAAVVTLPA</sequence>
<dbReference type="Proteomes" id="UP000502787">
    <property type="component" value="Segment"/>
</dbReference>
<name>A0AC61M027_9ADEN</name>
<proteinExistence type="predicted"/>